<dbReference type="Proteomes" id="UP000440578">
    <property type="component" value="Unassembled WGS sequence"/>
</dbReference>
<comment type="caution">
    <text evidence="2">The sequence shown here is derived from an EMBL/GenBank/DDBJ whole genome shotgun (WGS) entry which is preliminary data.</text>
</comment>
<feature type="region of interest" description="Disordered" evidence="1">
    <location>
        <begin position="226"/>
        <end position="245"/>
    </location>
</feature>
<sequence length="245" mass="25930">MLGLVAAGTLGYLPVNLRDSALALDGVCSVSLLCALTVSVFWHCSLLDGVPVTIRASLSQRVVSYTETARACRQVSGLVATPAQWTPCSRQNGAGASSAKRAPSSPTKQLGDHSWLINSLGDVSAARAAPNDGADAAAATDGSLCVVFQLLLTADPDRCVLRLICEAEFVGPRWAASAEERLVHHLFGARPGRRPPLPAPMERAARRGRQARLRAAPSARCHLLQPALPRQPAGGRAARHRRQVL</sequence>
<feature type="region of interest" description="Disordered" evidence="1">
    <location>
        <begin position="90"/>
        <end position="111"/>
    </location>
</feature>
<evidence type="ECO:0000256" key="1">
    <source>
        <dbReference type="SAM" id="MobiDB-lite"/>
    </source>
</evidence>
<dbReference type="OrthoDB" id="6342085at2759"/>
<dbReference type="EMBL" id="VIIS01000334">
    <property type="protein sequence ID" value="KAF0310215.1"/>
    <property type="molecule type" value="Genomic_DNA"/>
</dbReference>
<name>A0A6A4WTR7_AMPAM</name>
<accession>A0A6A4WTR7</accession>
<evidence type="ECO:0000313" key="3">
    <source>
        <dbReference type="Proteomes" id="UP000440578"/>
    </source>
</evidence>
<reference evidence="2 3" key="1">
    <citation type="submission" date="2019-07" db="EMBL/GenBank/DDBJ databases">
        <title>Draft genome assembly of a fouling barnacle, Amphibalanus amphitrite (Darwin, 1854): The first reference genome for Thecostraca.</title>
        <authorList>
            <person name="Kim W."/>
        </authorList>
    </citation>
    <scope>NUCLEOTIDE SEQUENCE [LARGE SCALE GENOMIC DNA]</scope>
    <source>
        <strain evidence="2">SNU_AA5</strain>
        <tissue evidence="2">Soma without cirri and trophi</tissue>
    </source>
</reference>
<dbReference type="AlphaFoldDB" id="A0A6A4WTR7"/>
<protein>
    <submittedName>
        <fullName evidence="2">Uncharacterized protein</fullName>
    </submittedName>
</protein>
<gene>
    <name evidence="2" type="ORF">FJT64_018747</name>
</gene>
<proteinExistence type="predicted"/>
<keyword evidence="3" id="KW-1185">Reference proteome</keyword>
<evidence type="ECO:0000313" key="2">
    <source>
        <dbReference type="EMBL" id="KAF0310215.1"/>
    </source>
</evidence>
<organism evidence="2 3">
    <name type="scientific">Amphibalanus amphitrite</name>
    <name type="common">Striped barnacle</name>
    <name type="synonym">Balanus amphitrite</name>
    <dbReference type="NCBI Taxonomy" id="1232801"/>
    <lineage>
        <taxon>Eukaryota</taxon>
        <taxon>Metazoa</taxon>
        <taxon>Ecdysozoa</taxon>
        <taxon>Arthropoda</taxon>
        <taxon>Crustacea</taxon>
        <taxon>Multicrustacea</taxon>
        <taxon>Cirripedia</taxon>
        <taxon>Thoracica</taxon>
        <taxon>Thoracicalcarea</taxon>
        <taxon>Balanomorpha</taxon>
        <taxon>Balanoidea</taxon>
        <taxon>Balanidae</taxon>
        <taxon>Amphibalaninae</taxon>
        <taxon>Amphibalanus</taxon>
    </lineage>
</organism>